<name>A0A9N9FL98_9GLOM</name>
<dbReference type="Pfam" id="PF11709">
    <property type="entry name" value="Mit_ribos_Mrp51"/>
    <property type="match status" value="1"/>
</dbReference>
<organism evidence="2 3">
    <name type="scientific">Funneliformis caledonium</name>
    <dbReference type="NCBI Taxonomy" id="1117310"/>
    <lineage>
        <taxon>Eukaryota</taxon>
        <taxon>Fungi</taxon>
        <taxon>Fungi incertae sedis</taxon>
        <taxon>Mucoromycota</taxon>
        <taxon>Glomeromycotina</taxon>
        <taxon>Glomeromycetes</taxon>
        <taxon>Glomerales</taxon>
        <taxon>Glomeraceae</taxon>
        <taxon>Funneliformis</taxon>
    </lineage>
</organism>
<dbReference type="OrthoDB" id="2735536at2759"/>
<dbReference type="PANTHER" id="PTHR28058:SF1">
    <property type="entry name" value="SMALL RIBOSOMAL SUBUNIT PROTEIN BS1M"/>
    <property type="match status" value="1"/>
</dbReference>
<proteinExistence type="predicted"/>
<dbReference type="AlphaFoldDB" id="A0A9N9FL98"/>
<reference evidence="2" key="1">
    <citation type="submission" date="2021-06" db="EMBL/GenBank/DDBJ databases">
        <authorList>
            <person name="Kallberg Y."/>
            <person name="Tangrot J."/>
            <person name="Rosling A."/>
        </authorList>
    </citation>
    <scope>NUCLEOTIDE SEQUENCE</scope>
    <source>
        <strain evidence="2">UK204</strain>
    </source>
</reference>
<protein>
    <submittedName>
        <fullName evidence="2">7661_t:CDS:1</fullName>
    </submittedName>
</protein>
<dbReference type="PANTHER" id="PTHR28058">
    <property type="entry name" value="37S RIBOSOMAL PROTEIN MRP51, MITOCHONDRIAL"/>
    <property type="match status" value="1"/>
</dbReference>
<gene>
    <name evidence="2" type="ORF">FCALED_LOCUS5691</name>
</gene>
<evidence type="ECO:0000256" key="1">
    <source>
        <dbReference type="SAM" id="Coils"/>
    </source>
</evidence>
<accession>A0A9N9FL98</accession>
<feature type="coiled-coil region" evidence="1">
    <location>
        <begin position="98"/>
        <end position="129"/>
    </location>
</feature>
<sequence>MPSFSQLFKNSKLVKFDPALSQVYKTYGEYQRRGDYGVKRNLPNQLRTNVVTIGKIDTMEHQTPFKTAETLIRFTRKWKENFLISKRVEPLKPNAVNKKKLKNIAKMSKKEFEKLLKRVEEKKDEWDKKLLTNSNVDPENWLEFLGLTFDTRNSISTVKGLTYSHNNPGVNFQIQGRILNRDANGVFAVGISGLVGSLHFGKAQRLAHVNRRKLDNFYIEKAEFDEQGRPNVRISHTPLLSPKEGLSILDHLPGRASLFFDSATNRVKDDEKTQEEILSKLRSLLETSSPKSSSEVISPPKSEFQVTFEEMFSSKKDDRKIEDNFSTILKEVKNDESSKAMKAKGKLSSSDFQTADELFKDLLDDESDEGHN</sequence>
<evidence type="ECO:0000313" key="3">
    <source>
        <dbReference type="Proteomes" id="UP000789570"/>
    </source>
</evidence>
<evidence type="ECO:0000313" key="2">
    <source>
        <dbReference type="EMBL" id="CAG8542108.1"/>
    </source>
</evidence>
<comment type="caution">
    <text evidence="2">The sequence shown here is derived from an EMBL/GenBank/DDBJ whole genome shotgun (WGS) entry which is preliminary data.</text>
</comment>
<keyword evidence="3" id="KW-1185">Reference proteome</keyword>
<dbReference type="EMBL" id="CAJVPQ010001266">
    <property type="protein sequence ID" value="CAG8542108.1"/>
    <property type="molecule type" value="Genomic_DNA"/>
</dbReference>
<dbReference type="Proteomes" id="UP000789570">
    <property type="component" value="Unassembled WGS sequence"/>
</dbReference>
<dbReference type="InterPro" id="IPR016712">
    <property type="entry name" value="Rbsml_bS1m-like"/>
</dbReference>
<keyword evidence="1" id="KW-0175">Coiled coil</keyword>